<accession>A0A8J2TAI2</accession>
<evidence type="ECO:0000313" key="2">
    <source>
        <dbReference type="EMBL" id="CDF90903.1"/>
    </source>
</evidence>
<dbReference type="OrthoDB" id="2348401at2759"/>
<proteinExistence type="predicted"/>
<dbReference type="Proteomes" id="UP000019375">
    <property type="component" value="Unassembled WGS sequence"/>
</dbReference>
<dbReference type="InterPro" id="IPR007250">
    <property type="entry name" value="HSP9_HSP12"/>
</dbReference>
<dbReference type="AlphaFoldDB" id="A0A8J2TAI2"/>
<name>A0A8J2TAI2_ZYGB2</name>
<feature type="compositionally biased region" description="Basic and acidic residues" evidence="1">
    <location>
        <begin position="1"/>
        <end position="52"/>
    </location>
</feature>
<dbReference type="PIRSF" id="PIRSF002590">
    <property type="entry name" value="HSP9/HSP12_fun"/>
    <property type="match status" value="1"/>
</dbReference>
<gene>
    <name evidence="2" type="ORF">BN860_00342g</name>
</gene>
<protein>
    <submittedName>
        <fullName evidence="2">ZYBA0S09-00342g1_1</fullName>
    </submittedName>
</protein>
<dbReference type="Gene3D" id="6.10.280.100">
    <property type="match status" value="1"/>
</dbReference>
<evidence type="ECO:0000256" key="1">
    <source>
        <dbReference type="SAM" id="MobiDB-lite"/>
    </source>
</evidence>
<dbReference type="Pfam" id="PF04119">
    <property type="entry name" value="HSP9_HSP12"/>
    <property type="match status" value="1"/>
</dbReference>
<evidence type="ECO:0000313" key="3">
    <source>
        <dbReference type="Proteomes" id="UP000019375"/>
    </source>
</evidence>
<keyword evidence="3" id="KW-1185">Reference proteome</keyword>
<reference evidence="3" key="1">
    <citation type="journal article" date="2013" name="Genome Announc.">
        <title>Genome sequence of the food spoilage yeast Zygosaccharomyces bailii CLIB 213(T).</title>
        <authorList>
            <person name="Galeote V."/>
            <person name="Bigey F."/>
            <person name="Devillers H."/>
            <person name="Neuveglise C."/>
            <person name="Dequin S."/>
        </authorList>
    </citation>
    <scope>NUCLEOTIDE SEQUENCE [LARGE SCALE GENOMIC DNA]</scope>
    <source>
        <strain evidence="3">CLIB 213 / ATCC 58445 / CBS 680 / CCRC 21525 / NBRC 1098 / NCYC 1416 / NRRL Y-2227</strain>
    </source>
</reference>
<feature type="compositionally biased region" description="Basic and acidic residues" evidence="1">
    <location>
        <begin position="61"/>
        <end position="70"/>
    </location>
</feature>
<organism evidence="2 3">
    <name type="scientific">Zygosaccharomyces bailii (strain CLIB 213 / ATCC 58445 / CBS 680 / BCRC 21525 / NBRC 1098 / NCYC 1416 / NRRL Y-2227)</name>
    <dbReference type="NCBI Taxonomy" id="1333698"/>
    <lineage>
        <taxon>Eukaryota</taxon>
        <taxon>Fungi</taxon>
        <taxon>Dikarya</taxon>
        <taxon>Ascomycota</taxon>
        <taxon>Saccharomycotina</taxon>
        <taxon>Saccharomycetes</taxon>
        <taxon>Saccharomycetales</taxon>
        <taxon>Saccharomycetaceae</taxon>
        <taxon>Zygosaccharomyces</taxon>
    </lineage>
</organism>
<sequence length="103" mass="11646">MSDSTRKDFTDKFSESVKPDSEKSYVEKGKEHLTDAADKIQGKFQPNEDKSPTQRAGDAVQGRDDGKQESWSDTANRYTEQAKDYAEQAREKINETLHGSSKK</sequence>
<dbReference type="EMBL" id="HG316462">
    <property type="protein sequence ID" value="CDF90903.1"/>
    <property type="molecule type" value="Genomic_DNA"/>
</dbReference>
<feature type="region of interest" description="Disordered" evidence="1">
    <location>
        <begin position="1"/>
        <end position="76"/>
    </location>
</feature>